<keyword evidence="3" id="KW-1185">Reference proteome</keyword>
<dbReference type="EMBL" id="KV417483">
    <property type="protein sequence ID" value="KZP33294.1"/>
    <property type="molecule type" value="Genomic_DNA"/>
</dbReference>
<dbReference type="InterPro" id="IPR021109">
    <property type="entry name" value="Peptidase_aspartic_dom_sf"/>
</dbReference>
<sequence>RPFRQRIQLLGPKDYAVRSTAQVDNGAIRNCIGLHIWKAYGLCLGNLTPTTTRVSVANNSKVQCAGTWSGRVRIGGTESLTHFLVFECNKAFDVILGKPWLHEVRAIHNYIADVIEIDSGTEGAPRVTIDNMEDEGKPTPPRPTTENDGEEPDDTQH</sequence>
<dbReference type="AlphaFoldDB" id="A0A166W1T6"/>
<accession>A0A166W1T6</accession>
<feature type="compositionally biased region" description="Acidic residues" evidence="1">
    <location>
        <begin position="147"/>
        <end position="157"/>
    </location>
</feature>
<evidence type="ECO:0000313" key="2">
    <source>
        <dbReference type="EMBL" id="KZP33294.1"/>
    </source>
</evidence>
<evidence type="ECO:0000313" key="3">
    <source>
        <dbReference type="Proteomes" id="UP000076532"/>
    </source>
</evidence>
<reference evidence="2 3" key="1">
    <citation type="journal article" date="2016" name="Mol. Biol. Evol.">
        <title>Comparative Genomics of Early-Diverging Mushroom-Forming Fungi Provides Insights into the Origins of Lignocellulose Decay Capabilities.</title>
        <authorList>
            <person name="Nagy L.G."/>
            <person name="Riley R."/>
            <person name="Tritt A."/>
            <person name="Adam C."/>
            <person name="Daum C."/>
            <person name="Floudas D."/>
            <person name="Sun H."/>
            <person name="Yadav J.S."/>
            <person name="Pangilinan J."/>
            <person name="Larsson K.H."/>
            <person name="Matsuura K."/>
            <person name="Barry K."/>
            <person name="Labutti K."/>
            <person name="Kuo R."/>
            <person name="Ohm R.A."/>
            <person name="Bhattacharya S.S."/>
            <person name="Shirouzu T."/>
            <person name="Yoshinaga Y."/>
            <person name="Martin F.M."/>
            <person name="Grigoriev I.V."/>
            <person name="Hibbett D.S."/>
        </authorList>
    </citation>
    <scope>NUCLEOTIDE SEQUENCE [LARGE SCALE GENOMIC DNA]</scope>
    <source>
        <strain evidence="2 3">CBS 109695</strain>
    </source>
</reference>
<feature type="non-terminal residue" evidence="2">
    <location>
        <position position="1"/>
    </location>
</feature>
<dbReference type="Proteomes" id="UP000076532">
    <property type="component" value="Unassembled WGS sequence"/>
</dbReference>
<proteinExistence type="predicted"/>
<dbReference type="CDD" id="cd00303">
    <property type="entry name" value="retropepsin_like"/>
    <property type="match status" value="1"/>
</dbReference>
<dbReference type="OrthoDB" id="2919534at2759"/>
<organism evidence="2 3">
    <name type="scientific">Athelia psychrophila</name>
    <dbReference type="NCBI Taxonomy" id="1759441"/>
    <lineage>
        <taxon>Eukaryota</taxon>
        <taxon>Fungi</taxon>
        <taxon>Dikarya</taxon>
        <taxon>Basidiomycota</taxon>
        <taxon>Agaricomycotina</taxon>
        <taxon>Agaricomycetes</taxon>
        <taxon>Agaricomycetidae</taxon>
        <taxon>Atheliales</taxon>
        <taxon>Atheliaceae</taxon>
        <taxon>Athelia</taxon>
    </lineage>
</organism>
<evidence type="ECO:0000256" key="1">
    <source>
        <dbReference type="SAM" id="MobiDB-lite"/>
    </source>
</evidence>
<dbReference type="Gene3D" id="2.40.70.10">
    <property type="entry name" value="Acid Proteases"/>
    <property type="match status" value="1"/>
</dbReference>
<dbReference type="SUPFAM" id="SSF50630">
    <property type="entry name" value="Acid proteases"/>
    <property type="match status" value="1"/>
</dbReference>
<gene>
    <name evidence="2" type="ORF">FIBSPDRAFT_721246</name>
</gene>
<dbReference type="STRING" id="436010.A0A166W1T6"/>
<feature type="region of interest" description="Disordered" evidence="1">
    <location>
        <begin position="124"/>
        <end position="157"/>
    </location>
</feature>
<name>A0A166W1T6_9AGAM</name>
<protein>
    <submittedName>
        <fullName evidence="2">Uncharacterized protein</fullName>
    </submittedName>
</protein>